<name>A0A5C3PGY5_9APHY</name>
<evidence type="ECO:0000313" key="2">
    <source>
        <dbReference type="Proteomes" id="UP000308197"/>
    </source>
</evidence>
<gene>
    <name evidence="1" type="ORF">K466DRAFT_86103</name>
</gene>
<evidence type="ECO:0000313" key="1">
    <source>
        <dbReference type="EMBL" id="TFK88109.1"/>
    </source>
</evidence>
<proteinExistence type="predicted"/>
<dbReference type="InParanoid" id="A0A5C3PGY5"/>
<protein>
    <submittedName>
        <fullName evidence="1">Uncharacterized protein</fullName>
    </submittedName>
</protein>
<organism evidence="1 2">
    <name type="scientific">Polyporus arcularius HHB13444</name>
    <dbReference type="NCBI Taxonomy" id="1314778"/>
    <lineage>
        <taxon>Eukaryota</taxon>
        <taxon>Fungi</taxon>
        <taxon>Dikarya</taxon>
        <taxon>Basidiomycota</taxon>
        <taxon>Agaricomycotina</taxon>
        <taxon>Agaricomycetes</taxon>
        <taxon>Polyporales</taxon>
        <taxon>Polyporaceae</taxon>
        <taxon>Polyporus</taxon>
    </lineage>
</organism>
<sequence>MRADKLDADMSQCAAERTGGQEAFGAVPTASAAAGPVRSHAYVMTDSSVSSVERVSAKNPGVQYRSRDALAWSPATSDVVLYVCRSASVRSCAGHTSQGFQISVAWMLEKSPHGRSGNNRQSSTNTAAHRLSLADLSSRRSGCLIVANRRKRLCAAFSP</sequence>
<accession>A0A5C3PGY5</accession>
<dbReference type="EMBL" id="ML211125">
    <property type="protein sequence ID" value="TFK88109.1"/>
    <property type="molecule type" value="Genomic_DNA"/>
</dbReference>
<reference evidence="1 2" key="1">
    <citation type="journal article" date="2019" name="Nat. Ecol. Evol.">
        <title>Megaphylogeny resolves global patterns of mushroom evolution.</title>
        <authorList>
            <person name="Varga T."/>
            <person name="Krizsan K."/>
            <person name="Foldi C."/>
            <person name="Dima B."/>
            <person name="Sanchez-Garcia M."/>
            <person name="Sanchez-Ramirez S."/>
            <person name="Szollosi G.J."/>
            <person name="Szarkandi J.G."/>
            <person name="Papp V."/>
            <person name="Albert L."/>
            <person name="Andreopoulos W."/>
            <person name="Angelini C."/>
            <person name="Antonin V."/>
            <person name="Barry K.W."/>
            <person name="Bougher N.L."/>
            <person name="Buchanan P."/>
            <person name="Buyck B."/>
            <person name="Bense V."/>
            <person name="Catcheside P."/>
            <person name="Chovatia M."/>
            <person name="Cooper J."/>
            <person name="Damon W."/>
            <person name="Desjardin D."/>
            <person name="Finy P."/>
            <person name="Geml J."/>
            <person name="Haridas S."/>
            <person name="Hughes K."/>
            <person name="Justo A."/>
            <person name="Karasinski D."/>
            <person name="Kautmanova I."/>
            <person name="Kiss B."/>
            <person name="Kocsube S."/>
            <person name="Kotiranta H."/>
            <person name="LaButti K.M."/>
            <person name="Lechner B.E."/>
            <person name="Liimatainen K."/>
            <person name="Lipzen A."/>
            <person name="Lukacs Z."/>
            <person name="Mihaltcheva S."/>
            <person name="Morgado L.N."/>
            <person name="Niskanen T."/>
            <person name="Noordeloos M.E."/>
            <person name="Ohm R.A."/>
            <person name="Ortiz-Santana B."/>
            <person name="Ovrebo C."/>
            <person name="Racz N."/>
            <person name="Riley R."/>
            <person name="Savchenko A."/>
            <person name="Shiryaev A."/>
            <person name="Soop K."/>
            <person name="Spirin V."/>
            <person name="Szebenyi C."/>
            <person name="Tomsovsky M."/>
            <person name="Tulloss R.E."/>
            <person name="Uehling J."/>
            <person name="Grigoriev I.V."/>
            <person name="Vagvolgyi C."/>
            <person name="Papp T."/>
            <person name="Martin F.M."/>
            <person name="Miettinen O."/>
            <person name="Hibbett D.S."/>
            <person name="Nagy L.G."/>
        </authorList>
    </citation>
    <scope>NUCLEOTIDE SEQUENCE [LARGE SCALE GENOMIC DNA]</scope>
    <source>
        <strain evidence="1 2">HHB13444</strain>
    </source>
</reference>
<dbReference type="Proteomes" id="UP000308197">
    <property type="component" value="Unassembled WGS sequence"/>
</dbReference>
<dbReference type="AlphaFoldDB" id="A0A5C3PGY5"/>
<keyword evidence="2" id="KW-1185">Reference proteome</keyword>